<sequence length="172" mass="18858">MTETSSLNVTISYGTMRAEFSGDAEEVLASVNTFLAKEVPGIDLARSIFVNYSLTELVQMFPETIKMTPEGPRVWVTNNKLSDKEVVALQLIAAKIGHGTGRSRAPAMTLSELQGSTSLKPKSLSSRLSELVKIRYIEKEAGETGVQYQITAQGIHWLNAAISKKTKRPQQT</sequence>
<dbReference type="InterPro" id="IPR036390">
    <property type="entry name" value="WH_DNA-bd_sf"/>
</dbReference>
<name>A0A075HPY3_9ARCH</name>
<protein>
    <submittedName>
        <fullName evidence="1">Uncharacterized protein</fullName>
    </submittedName>
</protein>
<organism evidence="1">
    <name type="scientific">uncultured marine thaumarchaeote KM3_74_C10</name>
    <dbReference type="NCBI Taxonomy" id="1456270"/>
    <lineage>
        <taxon>Archaea</taxon>
        <taxon>Nitrososphaerota</taxon>
        <taxon>environmental samples</taxon>
    </lineage>
</organism>
<proteinExistence type="predicted"/>
<evidence type="ECO:0000313" key="1">
    <source>
        <dbReference type="EMBL" id="AIF16472.1"/>
    </source>
</evidence>
<dbReference type="EMBL" id="KF901056">
    <property type="protein sequence ID" value="AIF16472.1"/>
    <property type="molecule type" value="Genomic_DNA"/>
</dbReference>
<dbReference type="AlphaFoldDB" id="A0A075HPY3"/>
<dbReference type="InterPro" id="IPR036388">
    <property type="entry name" value="WH-like_DNA-bd_sf"/>
</dbReference>
<dbReference type="Gene3D" id="1.10.10.10">
    <property type="entry name" value="Winged helix-like DNA-binding domain superfamily/Winged helix DNA-binding domain"/>
    <property type="match status" value="1"/>
</dbReference>
<accession>A0A075HPY3</accession>
<dbReference type="SUPFAM" id="SSF46785">
    <property type="entry name" value="Winged helix' DNA-binding domain"/>
    <property type="match status" value="1"/>
</dbReference>
<reference evidence="1" key="1">
    <citation type="journal article" date="2014" name="Genome Biol. Evol.">
        <title>Pangenome evidence for extensive interdomain horizontal transfer affecting lineage core and shell genes in uncultured planktonic thaumarchaeota and euryarchaeota.</title>
        <authorList>
            <person name="Deschamps P."/>
            <person name="Zivanovic Y."/>
            <person name="Moreira D."/>
            <person name="Rodriguez-Valera F."/>
            <person name="Lopez-Garcia P."/>
        </authorList>
    </citation>
    <scope>NUCLEOTIDE SEQUENCE</scope>
</reference>